<name>A0A2T4H7Z3_FUSCU</name>
<protein>
    <submittedName>
        <fullName evidence="2">Uncharacterized protein</fullName>
    </submittedName>
</protein>
<accession>A0A2T4H7Z3</accession>
<organism evidence="2 3">
    <name type="scientific">Fusarium culmorum</name>
    <dbReference type="NCBI Taxonomy" id="5516"/>
    <lineage>
        <taxon>Eukaryota</taxon>
        <taxon>Fungi</taxon>
        <taxon>Dikarya</taxon>
        <taxon>Ascomycota</taxon>
        <taxon>Pezizomycotina</taxon>
        <taxon>Sordariomycetes</taxon>
        <taxon>Hypocreomycetidae</taxon>
        <taxon>Hypocreales</taxon>
        <taxon>Nectriaceae</taxon>
        <taxon>Fusarium</taxon>
    </lineage>
</organism>
<evidence type="ECO:0000256" key="1">
    <source>
        <dbReference type="SAM" id="MobiDB-lite"/>
    </source>
</evidence>
<dbReference type="Proteomes" id="UP000241587">
    <property type="component" value="Unassembled WGS sequence"/>
</dbReference>
<dbReference type="OMA" id="ANSLCHD"/>
<sequence>MKRDTTKTEGGRRLWFYKKLNPGLMLGVSTRTSDTAPAVLHKQKQQATAVRRGGWIDVEEWGGAAKPTPDRQDPAHGIASCLRLQPKPGFRSLQLEVRFPLRVSQWSPRRALSHSSFAAFCFCFSTRRAWLPFKAQLIHLLRSQLENKQSDGAYALADSSQQLDKPYGKRTTVPEGEHPSANSLCHDQHDDHAIGPAAEPSITLKWKKP</sequence>
<gene>
    <name evidence="2" type="ORF">FCULG_00003503</name>
</gene>
<dbReference type="EMBL" id="PVEM01000001">
    <property type="protein sequence ID" value="PTD11903.1"/>
    <property type="molecule type" value="Genomic_DNA"/>
</dbReference>
<feature type="region of interest" description="Disordered" evidence="1">
    <location>
        <begin position="157"/>
        <end position="209"/>
    </location>
</feature>
<proteinExistence type="predicted"/>
<evidence type="ECO:0000313" key="2">
    <source>
        <dbReference type="EMBL" id="PTD11903.1"/>
    </source>
</evidence>
<dbReference type="OrthoDB" id="10339238at2759"/>
<keyword evidence="3" id="KW-1185">Reference proteome</keyword>
<comment type="caution">
    <text evidence="2">The sequence shown here is derived from an EMBL/GenBank/DDBJ whole genome shotgun (WGS) entry which is preliminary data.</text>
</comment>
<evidence type="ECO:0000313" key="3">
    <source>
        <dbReference type="Proteomes" id="UP000241587"/>
    </source>
</evidence>
<dbReference type="AlphaFoldDB" id="A0A2T4H7Z3"/>
<reference evidence="2 3" key="1">
    <citation type="submission" date="2018-02" db="EMBL/GenBank/DDBJ databases">
        <title>Fusarium culmorum secondary metabolites in fungal-bacterial-plant interactions.</title>
        <authorList>
            <person name="Schmidt R."/>
        </authorList>
    </citation>
    <scope>NUCLEOTIDE SEQUENCE [LARGE SCALE GENOMIC DNA]</scope>
    <source>
        <strain evidence="2 3">PV</strain>
    </source>
</reference>